<protein>
    <submittedName>
        <fullName evidence="2">Uncharacterized protein</fullName>
    </submittedName>
</protein>
<keyword evidence="3" id="KW-1185">Reference proteome</keyword>
<evidence type="ECO:0000313" key="3">
    <source>
        <dbReference type="Proteomes" id="UP001642484"/>
    </source>
</evidence>
<organism evidence="2 3">
    <name type="scientific">Durusdinium trenchii</name>
    <dbReference type="NCBI Taxonomy" id="1381693"/>
    <lineage>
        <taxon>Eukaryota</taxon>
        <taxon>Sar</taxon>
        <taxon>Alveolata</taxon>
        <taxon>Dinophyceae</taxon>
        <taxon>Suessiales</taxon>
        <taxon>Symbiodiniaceae</taxon>
        <taxon>Durusdinium</taxon>
    </lineage>
</organism>
<keyword evidence="1" id="KW-0175">Coiled coil</keyword>
<feature type="coiled-coil region" evidence="1">
    <location>
        <begin position="113"/>
        <end position="154"/>
    </location>
</feature>
<evidence type="ECO:0000313" key="2">
    <source>
        <dbReference type="EMBL" id="CAK9061383.1"/>
    </source>
</evidence>
<comment type="caution">
    <text evidence="2">The sequence shown here is derived from an EMBL/GenBank/DDBJ whole genome shotgun (WGS) entry which is preliminary data.</text>
</comment>
<name>A0ABP0NDB5_9DINO</name>
<sequence length="280" mass="31492">MAHATTSTDRDFWQARFETGVVEAAQNYREEVLAVRNCLIESETEAAKARQGFHEEFEHMKRQVEPVKAKLEEVCAENSALIRQGHRLQEQLVESLREASRGGDRLLESWERCSSAKQEIACLKQELAQAREDVAEVTEALAEEQSQASDLRCRMRQLGLMPPLGGHVGHVPEVCAPFEVCEPQASDILKTGLMALTDSEGQSERAQAPHWHLHCIAATCLLDILGAWDTRFVSGGRARLNDMNAFDNRPMQSQRHPDFVQGLSHTSSLAMQWKTAAWFR</sequence>
<accession>A0ABP0NDB5</accession>
<dbReference type="EMBL" id="CAXAMN010021607">
    <property type="protein sequence ID" value="CAK9061383.1"/>
    <property type="molecule type" value="Genomic_DNA"/>
</dbReference>
<dbReference type="Proteomes" id="UP001642484">
    <property type="component" value="Unassembled WGS sequence"/>
</dbReference>
<gene>
    <name evidence="2" type="ORF">CCMP2556_LOCUS30175</name>
</gene>
<reference evidence="2 3" key="1">
    <citation type="submission" date="2024-02" db="EMBL/GenBank/DDBJ databases">
        <authorList>
            <person name="Chen Y."/>
            <person name="Shah S."/>
            <person name="Dougan E. K."/>
            <person name="Thang M."/>
            <person name="Chan C."/>
        </authorList>
    </citation>
    <scope>NUCLEOTIDE SEQUENCE [LARGE SCALE GENOMIC DNA]</scope>
</reference>
<proteinExistence type="predicted"/>
<evidence type="ECO:0000256" key="1">
    <source>
        <dbReference type="SAM" id="Coils"/>
    </source>
</evidence>